<comment type="caution">
    <text evidence="1">The sequence shown here is derived from an EMBL/GenBank/DDBJ whole genome shotgun (WGS) entry which is preliminary data.</text>
</comment>
<gene>
    <name evidence="1" type="ORF">RHMOL_Rhmol07G0295800</name>
</gene>
<evidence type="ECO:0000313" key="1">
    <source>
        <dbReference type="EMBL" id="KAI8548726.1"/>
    </source>
</evidence>
<name>A0ACC0N631_RHOML</name>
<reference evidence="1" key="1">
    <citation type="submission" date="2022-02" db="EMBL/GenBank/DDBJ databases">
        <title>Plant Genome Project.</title>
        <authorList>
            <person name="Zhang R.-G."/>
        </authorList>
    </citation>
    <scope>NUCLEOTIDE SEQUENCE</scope>
    <source>
        <strain evidence="1">AT1</strain>
    </source>
</reference>
<dbReference type="Proteomes" id="UP001062846">
    <property type="component" value="Chromosome 7"/>
</dbReference>
<proteinExistence type="predicted"/>
<accession>A0ACC0N631</accession>
<dbReference type="EMBL" id="CM046394">
    <property type="protein sequence ID" value="KAI8548726.1"/>
    <property type="molecule type" value="Genomic_DNA"/>
</dbReference>
<organism evidence="1 2">
    <name type="scientific">Rhododendron molle</name>
    <name type="common">Chinese azalea</name>
    <name type="synonym">Azalea mollis</name>
    <dbReference type="NCBI Taxonomy" id="49168"/>
    <lineage>
        <taxon>Eukaryota</taxon>
        <taxon>Viridiplantae</taxon>
        <taxon>Streptophyta</taxon>
        <taxon>Embryophyta</taxon>
        <taxon>Tracheophyta</taxon>
        <taxon>Spermatophyta</taxon>
        <taxon>Magnoliopsida</taxon>
        <taxon>eudicotyledons</taxon>
        <taxon>Gunneridae</taxon>
        <taxon>Pentapetalae</taxon>
        <taxon>asterids</taxon>
        <taxon>Ericales</taxon>
        <taxon>Ericaceae</taxon>
        <taxon>Ericoideae</taxon>
        <taxon>Rhodoreae</taxon>
        <taxon>Rhododendron</taxon>
    </lineage>
</organism>
<sequence>MFPASSSSRPHQAYVRALSRKGPGDYQMEFYSVPINHDVSGGGEDGTVRALTPIKVAKVPLHGGFAAVDNKLYCIGGSFLVQWWSTVESVFEGIDGPDPDLRPWAEVFDTKSVCIKDLDKVVLRDSLMPTNVELFYPTVHHVAGNMFSLLCLQYFSGEPQVTLLHCVKFSISDLVFQSGEDVCFNAAVRSAEAYAIEPPSWILDAVVMDDGGSSDA</sequence>
<evidence type="ECO:0000313" key="2">
    <source>
        <dbReference type="Proteomes" id="UP001062846"/>
    </source>
</evidence>
<keyword evidence="2" id="KW-1185">Reference proteome</keyword>
<protein>
    <submittedName>
        <fullName evidence="1">Uncharacterized protein</fullName>
    </submittedName>
</protein>